<comment type="caution">
    <text evidence="1">The sequence shown here is derived from an EMBL/GenBank/DDBJ whole genome shotgun (WGS) entry which is preliminary data.</text>
</comment>
<accession>A0A2S8GJR7</accession>
<dbReference type="Proteomes" id="UP000237819">
    <property type="component" value="Unassembled WGS sequence"/>
</dbReference>
<sequence>MQIDATTTAAAPAAAAPLSANEQLQSLFSEILQQTGRSGYASAEEYSSAEPLDESVRSTWENWFSPAKAASYAADYDPAQLKQDYGDLLVRAIQEGGYEAPQQFLQSLSKSELATIQHVQRLADPIRVDGLNEEGALNLLIPPPAQVDLNFDGLTQTGKGLGIRFPDSRTPKNVADAWEEATADLSPQDKMHYELQMKLPVLFANIEIDENGAFVRQREPGDVDWVNPLASGDYSYLDYTQQQRDYFEAYRYQMSPEQYEKGSLFWSQFQQTLAAHGSR</sequence>
<dbReference type="AlphaFoldDB" id="A0A2S8GJR7"/>
<dbReference type="OrthoDB" id="291863at2"/>
<reference evidence="1 2" key="1">
    <citation type="submission" date="2018-02" db="EMBL/GenBank/DDBJ databases">
        <title>Comparative genomes isolates from brazilian mangrove.</title>
        <authorList>
            <person name="Araujo J.E."/>
            <person name="Taketani R.G."/>
            <person name="Silva M.C.P."/>
            <person name="Loureco M.V."/>
            <person name="Andreote F.D."/>
        </authorList>
    </citation>
    <scope>NUCLEOTIDE SEQUENCE [LARGE SCALE GENOMIC DNA]</scope>
    <source>
        <strain evidence="1 2">Nap-Phe MGV</strain>
    </source>
</reference>
<proteinExistence type="predicted"/>
<organism evidence="1 2">
    <name type="scientific">Blastopirellula marina</name>
    <dbReference type="NCBI Taxonomy" id="124"/>
    <lineage>
        <taxon>Bacteria</taxon>
        <taxon>Pseudomonadati</taxon>
        <taxon>Planctomycetota</taxon>
        <taxon>Planctomycetia</taxon>
        <taxon>Pirellulales</taxon>
        <taxon>Pirellulaceae</taxon>
        <taxon>Blastopirellula</taxon>
    </lineage>
</organism>
<gene>
    <name evidence="1" type="ORF">C5Y93_18095</name>
</gene>
<dbReference type="RefSeq" id="WP_105336850.1">
    <property type="nucleotide sequence ID" value="NZ_PUHZ01000018.1"/>
</dbReference>
<name>A0A2S8GJR7_9BACT</name>
<evidence type="ECO:0000313" key="1">
    <source>
        <dbReference type="EMBL" id="PQO44676.1"/>
    </source>
</evidence>
<evidence type="ECO:0000313" key="2">
    <source>
        <dbReference type="Proteomes" id="UP000237819"/>
    </source>
</evidence>
<protein>
    <submittedName>
        <fullName evidence="1">Uncharacterized protein</fullName>
    </submittedName>
</protein>
<dbReference type="EMBL" id="PUHZ01000018">
    <property type="protein sequence ID" value="PQO44676.1"/>
    <property type="molecule type" value="Genomic_DNA"/>
</dbReference>